<name>U6KK13_9EIME</name>
<evidence type="ECO:0000313" key="3">
    <source>
        <dbReference type="EMBL" id="CDJ36612.1"/>
    </source>
</evidence>
<reference evidence="3" key="1">
    <citation type="submission" date="2013-10" db="EMBL/GenBank/DDBJ databases">
        <title>Genomic analysis of the causative agents of coccidiosis in chickens.</title>
        <authorList>
            <person name="Reid A.J."/>
            <person name="Blake D."/>
            <person name="Billington K."/>
            <person name="Browne H."/>
            <person name="Dunn M."/>
            <person name="Hung S."/>
            <person name="Kawahara F."/>
            <person name="Miranda-Saavedra D."/>
            <person name="Mourier T."/>
            <person name="Nagra H."/>
            <person name="Otto T.D."/>
            <person name="Rawlings N."/>
            <person name="Sanchez A."/>
            <person name="Sanders M."/>
            <person name="Subramaniam C."/>
            <person name="Tay Y."/>
            <person name="Dear P."/>
            <person name="Doerig C."/>
            <person name="Gruber A."/>
            <person name="Parkinson J."/>
            <person name="Shirley M."/>
            <person name="Wan K.L."/>
            <person name="Berriman M."/>
            <person name="Tomley F."/>
            <person name="Pain A."/>
        </authorList>
    </citation>
    <scope>NUCLEOTIDE SEQUENCE [LARGE SCALE GENOMIC DNA]</scope>
    <source>
        <strain evidence="3">Houghton</strain>
    </source>
</reference>
<evidence type="ECO:0000313" key="4">
    <source>
        <dbReference type="Proteomes" id="UP000030744"/>
    </source>
</evidence>
<organism evidence="3 4">
    <name type="scientific">Eimeria mitis</name>
    <dbReference type="NCBI Taxonomy" id="44415"/>
    <lineage>
        <taxon>Eukaryota</taxon>
        <taxon>Sar</taxon>
        <taxon>Alveolata</taxon>
        <taxon>Apicomplexa</taxon>
        <taxon>Conoidasida</taxon>
        <taxon>Coccidia</taxon>
        <taxon>Eucoccidiorida</taxon>
        <taxon>Eimeriorina</taxon>
        <taxon>Eimeriidae</taxon>
        <taxon>Eimeria</taxon>
    </lineage>
</organism>
<gene>
    <name evidence="3" type="ORF">EMH_0021450</name>
</gene>
<evidence type="ECO:0000256" key="1">
    <source>
        <dbReference type="SAM" id="MobiDB-lite"/>
    </source>
</evidence>
<dbReference type="GeneID" id="60403868"/>
<keyword evidence="2" id="KW-0472">Membrane</keyword>
<keyword evidence="2" id="KW-0812">Transmembrane</keyword>
<accession>U6KK13</accession>
<sequence>MLGQTEAFPQNEWAGLPLRSNGEETRLWDFVDRSPAQWIKDNIRSRGLSLPPRRDRQQRRRQALTLMAFGTLAVTYAVLRCAIQRFPNRKAGDEPRSLVGGKRVQAPEACLGVRGSGFEKRGARSEKPSDEELQHRASGFMNSFVRIMKANEPVLAQIPVHKRSKILSLLLTLVVQELAALATVLDDSSRDTLVQTVREVGIVTNRLGTTITRRTGGACSRRLQLFLGKVLRRLELSGPQGSLLPRTERLQKLSDLLRLQEVMLVNLREVFDDLVKGFSAGGDPSDDDLNAAKDKLGDLLHVRKEQIFLDPQLSWWLLDGENQTKRFAVASSAHVQLLRQRRPPTVEEMIEELTTLSARRREQRVISQQSTLADASEAYAPERADLTSSGSGSQATELPRGLFTDPLMSGQLFQWSSVDARNLTRGYNREEPLEDVFFGAALGEPTPMAETQESNAEEAISSPFSLPDMFDYLRGRLSTSP</sequence>
<proteinExistence type="predicted"/>
<evidence type="ECO:0008006" key="5">
    <source>
        <dbReference type="Google" id="ProtNLM"/>
    </source>
</evidence>
<feature type="compositionally biased region" description="Polar residues" evidence="1">
    <location>
        <begin position="386"/>
        <end position="396"/>
    </location>
</feature>
<dbReference type="OrthoDB" id="347749at2759"/>
<dbReference type="RefSeq" id="XP_037878900.1">
    <property type="nucleotide sequence ID" value="XM_038023046.1"/>
</dbReference>
<feature type="transmembrane region" description="Helical" evidence="2">
    <location>
        <begin position="63"/>
        <end position="79"/>
    </location>
</feature>
<dbReference type="VEuPathDB" id="ToxoDB:EMH_0021450"/>
<keyword evidence="4" id="KW-1185">Reference proteome</keyword>
<keyword evidence="2" id="KW-1133">Transmembrane helix</keyword>
<dbReference type="Proteomes" id="UP000030744">
    <property type="component" value="Unassembled WGS sequence"/>
</dbReference>
<evidence type="ECO:0000256" key="2">
    <source>
        <dbReference type="SAM" id="Phobius"/>
    </source>
</evidence>
<dbReference type="AlphaFoldDB" id="U6KK13"/>
<reference evidence="3" key="2">
    <citation type="submission" date="2013-10" db="EMBL/GenBank/DDBJ databases">
        <authorList>
            <person name="Aslett M."/>
        </authorList>
    </citation>
    <scope>NUCLEOTIDE SEQUENCE [LARGE SCALE GENOMIC DNA]</scope>
    <source>
        <strain evidence="3">Houghton</strain>
    </source>
</reference>
<feature type="region of interest" description="Disordered" evidence="1">
    <location>
        <begin position="370"/>
        <end position="400"/>
    </location>
</feature>
<protein>
    <recommendedName>
        <fullName evidence="5">Transmembrane protein</fullName>
    </recommendedName>
</protein>
<dbReference type="EMBL" id="HG736394">
    <property type="protein sequence ID" value="CDJ36612.1"/>
    <property type="molecule type" value="Genomic_DNA"/>
</dbReference>